<name>A0A0G4EV28_VITBC</name>
<proteinExistence type="predicted"/>
<keyword evidence="2" id="KW-1185">Reference proteome</keyword>
<dbReference type="Proteomes" id="UP000041254">
    <property type="component" value="Unassembled WGS sequence"/>
</dbReference>
<organism evidence="1 2">
    <name type="scientific">Vitrella brassicaformis (strain CCMP3155)</name>
    <dbReference type="NCBI Taxonomy" id="1169540"/>
    <lineage>
        <taxon>Eukaryota</taxon>
        <taxon>Sar</taxon>
        <taxon>Alveolata</taxon>
        <taxon>Colpodellida</taxon>
        <taxon>Vitrellaceae</taxon>
        <taxon>Vitrella</taxon>
    </lineage>
</organism>
<dbReference type="InParanoid" id="A0A0G4EV28"/>
<dbReference type="EMBL" id="CDMY01000327">
    <property type="protein sequence ID" value="CEM02461.1"/>
    <property type="molecule type" value="Genomic_DNA"/>
</dbReference>
<dbReference type="Gene3D" id="3.40.50.300">
    <property type="entry name" value="P-loop containing nucleotide triphosphate hydrolases"/>
    <property type="match status" value="1"/>
</dbReference>
<gene>
    <name evidence="1" type="ORF">Vbra_13610</name>
</gene>
<dbReference type="AlphaFoldDB" id="A0A0G4EV28"/>
<sequence length="308" mass="34187">MRDLGEDISVEQAMSFAEFVQMVVSGSANSYWTPFCVEAAGRFVVMVETPADVDLTTAEFVYVAQRQHSCRMASLPYHDFVKILDPSVVRGCLATGSNAGFDVDFPSQLPNVMLLYNTGRCGSTFFSKILSTIGQGITSLSEPDVITSVPLYEAQVIPSIPGLPPPDRNEMAQREIWCAILRSTAAWLLLYQQQYLQRSLSGGLPSSRVLVIKFRSVSCLAVDMLHQALPEAKGVMLYRNAHDTLDSFTAMILAYFPPARLMRRLHLDRYFGSGELWRVMRMMSRCMKDPGMYAALANMGTPGLSLSH</sequence>
<dbReference type="SUPFAM" id="SSF52540">
    <property type="entry name" value="P-loop containing nucleoside triphosphate hydrolases"/>
    <property type="match status" value="1"/>
</dbReference>
<dbReference type="InterPro" id="IPR027417">
    <property type="entry name" value="P-loop_NTPase"/>
</dbReference>
<evidence type="ECO:0008006" key="3">
    <source>
        <dbReference type="Google" id="ProtNLM"/>
    </source>
</evidence>
<evidence type="ECO:0000313" key="1">
    <source>
        <dbReference type="EMBL" id="CEM02461.1"/>
    </source>
</evidence>
<evidence type="ECO:0000313" key="2">
    <source>
        <dbReference type="Proteomes" id="UP000041254"/>
    </source>
</evidence>
<reference evidence="1 2" key="1">
    <citation type="submission" date="2014-11" db="EMBL/GenBank/DDBJ databases">
        <authorList>
            <person name="Zhu J."/>
            <person name="Qi W."/>
            <person name="Song R."/>
        </authorList>
    </citation>
    <scope>NUCLEOTIDE SEQUENCE [LARGE SCALE GENOMIC DNA]</scope>
</reference>
<dbReference type="VEuPathDB" id="CryptoDB:Vbra_13610"/>
<dbReference type="OrthoDB" id="5912733at2759"/>
<accession>A0A0G4EV28</accession>
<dbReference type="PANTHER" id="PTHR33844">
    <property type="entry name" value="SULFOTRANSFER_1 DOMAIN-CONTAINING PROTEIN"/>
    <property type="match status" value="1"/>
</dbReference>
<dbReference type="PANTHER" id="PTHR33844:SF1">
    <property type="entry name" value="SULFOTRANSFERASE DOMAIN-CONTAINING PROTEIN"/>
    <property type="match status" value="1"/>
</dbReference>
<protein>
    <recommendedName>
        <fullName evidence="3">Sulfotransferase domain-containing protein</fullName>
    </recommendedName>
</protein>